<dbReference type="GO" id="GO:0046933">
    <property type="term" value="F:proton-transporting ATP synthase activity, rotational mechanism"/>
    <property type="evidence" value="ECO:0007669"/>
    <property type="project" value="UniProtKB-UniRule"/>
</dbReference>
<dbReference type="Pfam" id="PF00213">
    <property type="entry name" value="OSCP"/>
    <property type="match status" value="1"/>
</dbReference>
<keyword evidence="9" id="KW-0175">Coiled coil</keyword>
<keyword evidence="3 8" id="KW-0375">Hydrogen ion transport</keyword>
<comment type="similarity">
    <text evidence="8">Belongs to the ATPase delta chain family.</text>
</comment>
<keyword evidence="5 8" id="KW-0472">Membrane</keyword>
<dbReference type="NCBIfam" id="NF004402">
    <property type="entry name" value="PRK05758.2-2"/>
    <property type="match status" value="1"/>
</dbReference>
<evidence type="ECO:0000256" key="6">
    <source>
        <dbReference type="ARBA" id="ARBA00023196"/>
    </source>
</evidence>
<sequence>MINNQIAKRYSQALFELAVEKSKVKELQDDLIEVLDTIEEHEELNEVIYHPRISREDKKSLLDELFGSKISQTLLNFLKLLIDKRREKTLEAILDQYIELANQENKILEIEVETAVELSDDNSVKLKEKLEELTNTEVILDIKINPELIGGLVLKIGDKVIDGSLHKYLQVMKDNLTKIEVSQLGVN</sequence>
<proteinExistence type="inferred from homology"/>
<dbReference type="PRINTS" id="PR00125">
    <property type="entry name" value="ATPASEDELTA"/>
</dbReference>
<dbReference type="GO" id="GO:0005886">
    <property type="term" value="C:plasma membrane"/>
    <property type="evidence" value="ECO:0007669"/>
    <property type="project" value="UniProtKB-SubCell"/>
</dbReference>
<dbReference type="AlphaFoldDB" id="A0A1T4L008"/>
<keyword evidence="7 8" id="KW-0066">ATP synthesis</keyword>
<dbReference type="SUPFAM" id="SSF47928">
    <property type="entry name" value="N-terminal domain of the delta subunit of the F1F0-ATP synthase"/>
    <property type="match status" value="1"/>
</dbReference>
<dbReference type="Gene3D" id="1.10.520.20">
    <property type="entry name" value="N-terminal domain of the delta subunit of the F1F0-ATP synthase"/>
    <property type="match status" value="1"/>
</dbReference>
<evidence type="ECO:0000256" key="7">
    <source>
        <dbReference type="ARBA" id="ARBA00023310"/>
    </source>
</evidence>
<evidence type="ECO:0000256" key="2">
    <source>
        <dbReference type="ARBA" id="ARBA00022448"/>
    </source>
</evidence>
<organism evidence="10 11">
    <name type="scientific">Selenihalanaerobacter shriftii</name>
    <dbReference type="NCBI Taxonomy" id="142842"/>
    <lineage>
        <taxon>Bacteria</taxon>
        <taxon>Bacillati</taxon>
        <taxon>Bacillota</taxon>
        <taxon>Clostridia</taxon>
        <taxon>Halanaerobiales</taxon>
        <taxon>Halobacteroidaceae</taxon>
        <taxon>Selenihalanaerobacter</taxon>
    </lineage>
</organism>
<keyword evidence="4 8" id="KW-0406">Ion transport</keyword>
<evidence type="ECO:0000256" key="4">
    <source>
        <dbReference type="ARBA" id="ARBA00023065"/>
    </source>
</evidence>
<protein>
    <recommendedName>
        <fullName evidence="8">ATP synthase subunit delta</fullName>
    </recommendedName>
    <alternativeName>
        <fullName evidence="8">ATP synthase F(1) sector subunit delta</fullName>
    </alternativeName>
    <alternativeName>
        <fullName evidence="8">F-type ATPase subunit delta</fullName>
        <shortName evidence="8">F-ATPase subunit delta</shortName>
    </alternativeName>
</protein>
<keyword evidence="11" id="KW-1185">Reference proteome</keyword>
<dbReference type="EMBL" id="FUWM01000007">
    <property type="protein sequence ID" value="SJZ48062.1"/>
    <property type="molecule type" value="Genomic_DNA"/>
</dbReference>
<keyword evidence="6 8" id="KW-0139">CF(1)</keyword>
<name>A0A1T4L008_9FIRM</name>
<dbReference type="RefSeq" id="WP_078809465.1">
    <property type="nucleotide sequence ID" value="NZ_FUWM01000007.1"/>
</dbReference>
<comment type="function">
    <text evidence="8">F(1)F(0) ATP synthase produces ATP from ADP in the presence of a proton or sodium gradient. F-type ATPases consist of two structural domains, F(1) containing the extramembraneous catalytic core and F(0) containing the membrane proton channel, linked together by a central stalk and a peripheral stalk. During catalysis, ATP synthesis in the catalytic domain of F(1) is coupled via a rotary mechanism of the central stalk subunits to proton translocation.</text>
</comment>
<evidence type="ECO:0000313" key="10">
    <source>
        <dbReference type="EMBL" id="SJZ48062.1"/>
    </source>
</evidence>
<keyword evidence="2 8" id="KW-0813">Transport</keyword>
<comment type="function">
    <text evidence="8">This protein is part of the stalk that links CF(0) to CF(1). It either transmits conformational changes from CF(0) to CF(1) or is implicated in proton conduction.</text>
</comment>
<dbReference type="InterPro" id="IPR026015">
    <property type="entry name" value="ATP_synth_OSCP/delta_N_sf"/>
</dbReference>
<evidence type="ECO:0000256" key="3">
    <source>
        <dbReference type="ARBA" id="ARBA00022781"/>
    </source>
</evidence>
<comment type="subcellular location">
    <subcellularLocation>
        <location evidence="8">Cell membrane</location>
        <topology evidence="8">Peripheral membrane protein</topology>
    </subcellularLocation>
    <subcellularLocation>
        <location evidence="1">Membrane</location>
    </subcellularLocation>
</comment>
<dbReference type="InterPro" id="IPR020781">
    <property type="entry name" value="ATPase_OSCP/d_CS"/>
</dbReference>
<accession>A0A1T4L008</accession>
<feature type="coiled-coil region" evidence="9">
    <location>
        <begin position="98"/>
        <end position="136"/>
    </location>
</feature>
<dbReference type="OrthoDB" id="9802471at2"/>
<dbReference type="Proteomes" id="UP000190625">
    <property type="component" value="Unassembled WGS sequence"/>
</dbReference>
<keyword evidence="8" id="KW-1003">Cell membrane</keyword>
<evidence type="ECO:0000256" key="8">
    <source>
        <dbReference type="HAMAP-Rule" id="MF_01416"/>
    </source>
</evidence>
<dbReference type="GO" id="GO:0045259">
    <property type="term" value="C:proton-transporting ATP synthase complex"/>
    <property type="evidence" value="ECO:0007669"/>
    <property type="project" value="UniProtKB-KW"/>
</dbReference>
<dbReference type="InterPro" id="IPR000711">
    <property type="entry name" value="ATPase_OSCP/dsu"/>
</dbReference>
<reference evidence="11" key="1">
    <citation type="submission" date="2017-02" db="EMBL/GenBank/DDBJ databases">
        <authorList>
            <person name="Varghese N."/>
            <person name="Submissions S."/>
        </authorList>
    </citation>
    <scope>NUCLEOTIDE SEQUENCE [LARGE SCALE GENOMIC DNA]</scope>
    <source>
        <strain evidence="11">ATCC BAA-73</strain>
    </source>
</reference>
<dbReference type="HAMAP" id="MF_01416">
    <property type="entry name" value="ATP_synth_delta_bact"/>
    <property type="match status" value="1"/>
</dbReference>
<evidence type="ECO:0000256" key="5">
    <source>
        <dbReference type="ARBA" id="ARBA00023136"/>
    </source>
</evidence>
<evidence type="ECO:0000313" key="11">
    <source>
        <dbReference type="Proteomes" id="UP000190625"/>
    </source>
</evidence>
<dbReference type="STRING" id="142842.SAMN02745118_00970"/>
<evidence type="ECO:0000256" key="9">
    <source>
        <dbReference type="SAM" id="Coils"/>
    </source>
</evidence>
<dbReference type="PANTHER" id="PTHR11910">
    <property type="entry name" value="ATP SYNTHASE DELTA CHAIN"/>
    <property type="match status" value="1"/>
</dbReference>
<evidence type="ECO:0000256" key="1">
    <source>
        <dbReference type="ARBA" id="ARBA00004370"/>
    </source>
</evidence>
<dbReference type="NCBIfam" id="NF004403">
    <property type="entry name" value="PRK05758.2-4"/>
    <property type="match status" value="1"/>
</dbReference>
<gene>
    <name evidence="8" type="primary">atpH</name>
    <name evidence="10" type="ORF">SAMN02745118_00970</name>
</gene>
<dbReference type="NCBIfam" id="TIGR01145">
    <property type="entry name" value="ATP_synt_delta"/>
    <property type="match status" value="1"/>
</dbReference>
<dbReference type="PROSITE" id="PS00389">
    <property type="entry name" value="ATPASE_DELTA"/>
    <property type="match status" value="1"/>
</dbReference>